<evidence type="ECO:0000259" key="1">
    <source>
        <dbReference type="PROSITE" id="PS50879"/>
    </source>
</evidence>
<proteinExistence type="predicted"/>
<dbReference type="AlphaFoldDB" id="A0A1F5WR25"/>
<feature type="domain" description="RNase H type-1" evidence="1">
    <location>
        <begin position="3"/>
        <end position="140"/>
    </location>
</feature>
<sequence length="148" mass="16542">MKNPEKLIVYTDGGARGNPGPAALGVVIQDAKGNIIKKFGERLGIKTNNEAEYSAIIAALRKIKALYGKEKTKKMLIDMRMDSELAEKQLNGIYKIEEERLFPLFIKVWNLKMDFGKITFSHIPRAQNKNADQMVNEALDGDGVATLF</sequence>
<dbReference type="Proteomes" id="UP000177723">
    <property type="component" value="Unassembled WGS sequence"/>
</dbReference>
<reference evidence="2 3" key="1">
    <citation type="journal article" date="2016" name="Nat. Commun.">
        <title>Thousands of microbial genomes shed light on interconnected biogeochemical processes in an aquifer system.</title>
        <authorList>
            <person name="Anantharaman K."/>
            <person name="Brown C.T."/>
            <person name="Hug L.A."/>
            <person name="Sharon I."/>
            <person name="Castelle C.J."/>
            <person name="Probst A.J."/>
            <person name="Thomas B.C."/>
            <person name="Singh A."/>
            <person name="Wilkins M.J."/>
            <person name="Karaoz U."/>
            <person name="Brodie E.L."/>
            <person name="Williams K.H."/>
            <person name="Hubbard S.S."/>
            <person name="Banfield J.F."/>
        </authorList>
    </citation>
    <scope>NUCLEOTIDE SEQUENCE [LARGE SCALE GENOMIC DNA]</scope>
</reference>
<gene>
    <name evidence="2" type="ORF">A3F23_02890</name>
</gene>
<name>A0A1F5WR25_9BACT</name>
<dbReference type="GO" id="GO:0003676">
    <property type="term" value="F:nucleic acid binding"/>
    <property type="evidence" value="ECO:0007669"/>
    <property type="project" value="InterPro"/>
</dbReference>
<dbReference type="InterPro" id="IPR012337">
    <property type="entry name" value="RNaseH-like_sf"/>
</dbReference>
<dbReference type="EMBL" id="MFHT01000004">
    <property type="protein sequence ID" value="OGF78122.1"/>
    <property type="molecule type" value="Genomic_DNA"/>
</dbReference>
<dbReference type="Pfam" id="PF13456">
    <property type="entry name" value="RVT_3"/>
    <property type="match status" value="1"/>
</dbReference>
<protein>
    <recommendedName>
        <fullName evidence="1">RNase H type-1 domain-containing protein</fullName>
    </recommendedName>
</protein>
<dbReference type="Gene3D" id="3.30.420.10">
    <property type="entry name" value="Ribonuclease H-like superfamily/Ribonuclease H"/>
    <property type="match status" value="1"/>
</dbReference>
<dbReference type="GO" id="GO:0004523">
    <property type="term" value="F:RNA-DNA hybrid ribonuclease activity"/>
    <property type="evidence" value="ECO:0007669"/>
    <property type="project" value="InterPro"/>
</dbReference>
<evidence type="ECO:0000313" key="3">
    <source>
        <dbReference type="Proteomes" id="UP000177723"/>
    </source>
</evidence>
<dbReference type="SUPFAM" id="SSF53098">
    <property type="entry name" value="Ribonuclease H-like"/>
    <property type="match status" value="1"/>
</dbReference>
<dbReference type="InterPro" id="IPR036397">
    <property type="entry name" value="RNaseH_sf"/>
</dbReference>
<evidence type="ECO:0000313" key="2">
    <source>
        <dbReference type="EMBL" id="OGF78122.1"/>
    </source>
</evidence>
<accession>A0A1F5WR25</accession>
<dbReference type="PROSITE" id="PS50879">
    <property type="entry name" value="RNASE_H_1"/>
    <property type="match status" value="1"/>
</dbReference>
<dbReference type="CDD" id="cd09279">
    <property type="entry name" value="RNase_HI_like"/>
    <property type="match status" value="1"/>
</dbReference>
<dbReference type="PANTHER" id="PTHR46387:SF2">
    <property type="entry name" value="RIBONUCLEASE HI"/>
    <property type="match status" value="1"/>
</dbReference>
<organism evidence="2 3">
    <name type="scientific">Candidatus Giovannonibacteria bacterium RIFCSPHIGHO2_12_FULL_43_15</name>
    <dbReference type="NCBI Taxonomy" id="1798341"/>
    <lineage>
        <taxon>Bacteria</taxon>
        <taxon>Candidatus Giovannoniibacteriota</taxon>
    </lineage>
</organism>
<comment type="caution">
    <text evidence="2">The sequence shown here is derived from an EMBL/GenBank/DDBJ whole genome shotgun (WGS) entry which is preliminary data.</text>
</comment>
<dbReference type="PANTHER" id="PTHR46387">
    <property type="entry name" value="POLYNUCLEOTIDYL TRANSFERASE, RIBONUCLEASE H-LIKE SUPERFAMILY PROTEIN"/>
    <property type="match status" value="1"/>
</dbReference>
<dbReference type="InterPro" id="IPR002156">
    <property type="entry name" value="RNaseH_domain"/>
</dbReference>